<feature type="domain" description="EAL" evidence="1">
    <location>
        <begin position="8"/>
        <end position="258"/>
    </location>
</feature>
<name>A0ABU9VUS8_9CLOT</name>
<dbReference type="InterPro" id="IPR050706">
    <property type="entry name" value="Cyclic-di-GMP_PDE-like"/>
</dbReference>
<evidence type="ECO:0000313" key="2">
    <source>
        <dbReference type="EMBL" id="MEN1760927.1"/>
    </source>
</evidence>
<evidence type="ECO:0000313" key="3">
    <source>
        <dbReference type="Proteomes" id="UP001407405"/>
    </source>
</evidence>
<proteinExistence type="predicted"/>
<comment type="caution">
    <text evidence="2">The sequence shown here is derived from an EMBL/GenBank/DDBJ whole genome shotgun (WGS) entry which is preliminary data.</text>
</comment>
<dbReference type="Gene3D" id="3.20.20.450">
    <property type="entry name" value="EAL domain"/>
    <property type="match status" value="1"/>
</dbReference>
<accession>A0ABU9VUS8</accession>
<organism evidence="2 3">
    <name type="scientific">Anoxynatronum sibiricum</name>
    <dbReference type="NCBI Taxonomy" id="210623"/>
    <lineage>
        <taxon>Bacteria</taxon>
        <taxon>Bacillati</taxon>
        <taxon>Bacillota</taxon>
        <taxon>Clostridia</taxon>
        <taxon>Eubacteriales</taxon>
        <taxon>Clostridiaceae</taxon>
        <taxon>Anoxynatronum</taxon>
    </lineage>
</organism>
<dbReference type="SMART" id="SM00052">
    <property type="entry name" value="EAL"/>
    <property type="match status" value="1"/>
</dbReference>
<dbReference type="RefSeq" id="WP_343186248.1">
    <property type="nucleotide sequence ID" value="NZ_JBCITM010000010.1"/>
</dbReference>
<evidence type="ECO:0000259" key="1">
    <source>
        <dbReference type="PROSITE" id="PS50883"/>
    </source>
</evidence>
<dbReference type="EMBL" id="JBCITM010000010">
    <property type="protein sequence ID" value="MEN1760927.1"/>
    <property type="molecule type" value="Genomic_DNA"/>
</dbReference>
<dbReference type="SUPFAM" id="SSF141868">
    <property type="entry name" value="EAL domain-like"/>
    <property type="match status" value="1"/>
</dbReference>
<dbReference type="PANTHER" id="PTHR33121">
    <property type="entry name" value="CYCLIC DI-GMP PHOSPHODIESTERASE PDEF"/>
    <property type="match status" value="1"/>
</dbReference>
<protein>
    <submittedName>
        <fullName evidence="2">EAL domain-containing protein</fullName>
    </submittedName>
</protein>
<dbReference type="PROSITE" id="PS50883">
    <property type="entry name" value="EAL"/>
    <property type="match status" value="1"/>
</dbReference>
<dbReference type="InterPro" id="IPR046342">
    <property type="entry name" value="CBS_dom_sf"/>
</dbReference>
<dbReference type="Pfam" id="PF00563">
    <property type="entry name" value="EAL"/>
    <property type="match status" value="1"/>
</dbReference>
<keyword evidence="3" id="KW-1185">Reference proteome</keyword>
<sequence>MTAVTQNNHQLNREFLSLLHHKQITTHFQAIVSLSDGEVLGYEALSRGPEKSWFYRPDRLFDHARRLNRVWELDLLCRSCAIQNARDTIGKHKLFINVDPDSILDPKFRKGFTREQLKSVELDAATIIIELTEKTAVTDYRHFNRLLRNYLDQGYRIAIDDAGSGYSGLRLIAETRPDYLKIDMELVRNVDKDMVKRELLRSVQRFAQLTGIKTIAEGIETWDEARVLMDMGVHYGQGYWIQKPAPVMGSPASEKIEAMKSHGELLKQLKGKSEGLTASEIMRQDATLQLTDRCRAAGDLFSENDNLQGIALLQQNRPMGLVMRSKYYYQMEKSGDAQRFQELPLGEVADLQPLMAGSNTPLLDLCRMAMSRREHQLYDYLVIHEDQHYCGVIPVALLLDTLARRHEENPFSAT</sequence>
<reference evidence="2 3" key="1">
    <citation type="submission" date="2024-04" db="EMBL/GenBank/DDBJ databases">
        <title>Genome sequencing and metabolic network reconstruction of aminoacids and betaine degradation by Anoxynatronum sibiricum.</title>
        <authorList>
            <person name="Detkova E.N."/>
            <person name="Boltjanskaja Y.V."/>
            <person name="Mardanov A.V."/>
            <person name="Kevbrin V."/>
        </authorList>
    </citation>
    <scope>NUCLEOTIDE SEQUENCE [LARGE SCALE GENOMIC DNA]</scope>
    <source>
        <strain evidence="2 3">Z-7981</strain>
    </source>
</reference>
<dbReference type="CDD" id="cd01948">
    <property type="entry name" value="EAL"/>
    <property type="match status" value="1"/>
</dbReference>
<dbReference type="InterPro" id="IPR001633">
    <property type="entry name" value="EAL_dom"/>
</dbReference>
<dbReference type="PANTHER" id="PTHR33121:SF76">
    <property type="entry name" value="SIGNALING PROTEIN"/>
    <property type="match status" value="1"/>
</dbReference>
<dbReference type="SUPFAM" id="SSF54631">
    <property type="entry name" value="CBS-domain pair"/>
    <property type="match status" value="1"/>
</dbReference>
<dbReference type="InterPro" id="IPR035919">
    <property type="entry name" value="EAL_sf"/>
</dbReference>
<gene>
    <name evidence="2" type="ORF">AAIG11_10595</name>
</gene>
<dbReference type="Proteomes" id="UP001407405">
    <property type="component" value="Unassembled WGS sequence"/>
</dbReference>